<proteinExistence type="predicted"/>
<reference evidence="3" key="1">
    <citation type="journal article" date="2019" name="Int. J. Syst. Evol. Microbiol.">
        <title>The Global Catalogue of Microorganisms (GCM) 10K type strain sequencing project: providing services to taxonomists for standard genome sequencing and annotation.</title>
        <authorList>
            <consortium name="The Broad Institute Genomics Platform"/>
            <consortium name="The Broad Institute Genome Sequencing Center for Infectious Disease"/>
            <person name="Wu L."/>
            <person name="Ma J."/>
        </authorList>
    </citation>
    <scope>NUCLEOTIDE SEQUENCE [LARGE SCALE GENOMIC DNA]</scope>
    <source>
        <strain evidence="3">JCM 13008</strain>
    </source>
</reference>
<dbReference type="Proteomes" id="UP001501581">
    <property type="component" value="Unassembled WGS sequence"/>
</dbReference>
<gene>
    <name evidence="2" type="ORF">GCM10009668_11150</name>
</gene>
<evidence type="ECO:0000256" key="1">
    <source>
        <dbReference type="SAM" id="SignalP"/>
    </source>
</evidence>
<sequence>MHTAQKVIATGLGSAALALGMLSPAQAEVTRINDGADSAATLNDVLTVRLAHTTTKVRVRTTYQDLRKTADDGGASSSIFLDTKPARPGPEYVLLAGLQLGTDYQLVRVKDWKPTGEPKTCAHDFAVDFAKDVTRLVVSRPCLGNPKRVRVSQRVTDMADASHPVRDWAPARREFSAWVRPGK</sequence>
<protein>
    <submittedName>
        <fullName evidence="2">Uncharacterized protein</fullName>
    </submittedName>
</protein>
<feature type="chain" id="PRO_5045121009" evidence="1">
    <location>
        <begin position="28"/>
        <end position="183"/>
    </location>
</feature>
<evidence type="ECO:0000313" key="3">
    <source>
        <dbReference type="Proteomes" id="UP001501581"/>
    </source>
</evidence>
<feature type="signal peptide" evidence="1">
    <location>
        <begin position="1"/>
        <end position="27"/>
    </location>
</feature>
<keyword evidence="1" id="KW-0732">Signal</keyword>
<dbReference type="RefSeq" id="WP_343992181.1">
    <property type="nucleotide sequence ID" value="NZ_BAAALG010000003.1"/>
</dbReference>
<name>A0ABP4EAI7_9ACTN</name>
<evidence type="ECO:0000313" key="2">
    <source>
        <dbReference type="EMBL" id="GAA1096342.1"/>
    </source>
</evidence>
<comment type="caution">
    <text evidence="2">The sequence shown here is derived from an EMBL/GenBank/DDBJ whole genome shotgun (WGS) entry which is preliminary data.</text>
</comment>
<keyword evidence="3" id="KW-1185">Reference proteome</keyword>
<organism evidence="2 3">
    <name type="scientific">Nocardioides dubius</name>
    <dbReference type="NCBI Taxonomy" id="317019"/>
    <lineage>
        <taxon>Bacteria</taxon>
        <taxon>Bacillati</taxon>
        <taxon>Actinomycetota</taxon>
        <taxon>Actinomycetes</taxon>
        <taxon>Propionibacteriales</taxon>
        <taxon>Nocardioidaceae</taxon>
        <taxon>Nocardioides</taxon>
    </lineage>
</organism>
<dbReference type="EMBL" id="BAAALG010000003">
    <property type="protein sequence ID" value="GAA1096342.1"/>
    <property type="molecule type" value="Genomic_DNA"/>
</dbReference>
<accession>A0ABP4EAI7</accession>